<organism evidence="1">
    <name type="scientific">Anguilla anguilla</name>
    <name type="common">European freshwater eel</name>
    <name type="synonym">Muraena anguilla</name>
    <dbReference type="NCBI Taxonomy" id="7936"/>
    <lineage>
        <taxon>Eukaryota</taxon>
        <taxon>Metazoa</taxon>
        <taxon>Chordata</taxon>
        <taxon>Craniata</taxon>
        <taxon>Vertebrata</taxon>
        <taxon>Euteleostomi</taxon>
        <taxon>Actinopterygii</taxon>
        <taxon>Neopterygii</taxon>
        <taxon>Teleostei</taxon>
        <taxon>Anguilliformes</taxon>
        <taxon>Anguillidae</taxon>
        <taxon>Anguilla</taxon>
    </lineage>
</organism>
<dbReference type="EMBL" id="GBXM01062389">
    <property type="protein sequence ID" value="JAH46188.1"/>
    <property type="molecule type" value="Transcribed_RNA"/>
</dbReference>
<accession>A0A0E9T0B0</accession>
<protein>
    <submittedName>
        <fullName evidence="1">Uncharacterized protein</fullName>
    </submittedName>
</protein>
<dbReference type="AlphaFoldDB" id="A0A0E9T0B0"/>
<evidence type="ECO:0000313" key="1">
    <source>
        <dbReference type="EMBL" id="JAH46188.1"/>
    </source>
</evidence>
<name>A0A0E9T0B0_ANGAN</name>
<sequence>MLILLSSGTTNKPVSRINCAVTACINTHTQQQQFVSVLSS</sequence>
<reference evidence="1" key="1">
    <citation type="submission" date="2014-11" db="EMBL/GenBank/DDBJ databases">
        <authorList>
            <person name="Amaro Gonzalez C."/>
        </authorList>
    </citation>
    <scope>NUCLEOTIDE SEQUENCE</scope>
</reference>
<proteinExistence type="predicted"/>
<reference evidence="1" key="2">
    <citation type="journal article" date="2015" name="Fish Shellfish Immunol.">
        <title>Early steps in the European eel (Anguilla anguilla)-Vibrio vulnificus interaction in the gills: Role of the RtxA13 toxin.</title>
        <authorList>
            <person name="Callol A."/>
            <person name="Pajuelo D."/>
            <person name="Ebbesson L."/>
            <person name="Teles M."/>
            <person name="MacKenzie S."/>
            <person name="Amaro C."/>
        </authorList>
    </citation>
    <scope>NUCLEOTIDE SEQUENCE</scope>
</reference>